<dbReference type="Proteomes" id="UP001189429">
    <property type="component" value="Unassembled WGS sequence"/>
</dbReference>
<feature type="compositionally biased region" description="Low complexity" evidence="1">
    <location>
        <begin position="1"/>
        <end position="12"/>
    </location>
</feature>
<accession>A0ABN9US44</accession>
<sequence length="180" mass="18784">ATSGSAPAAAAAREQRGVDLSELQKRRKPDAGAEPAAGGVASVANKLECNVGEDAGAAEDGLMAVEQALRQRGLQLAVNILLEMARQRAQLLRDTVASERAGMVPPTAAPVIAAGGQDDSGRLSLSSQSSFYEQFISNKSASMTAFGLLCRHFRFAKCRDDQGARALLSIADQIALKTSV</sequence>
<dbReference type="EMBL" id="CAUYUJ010016202">
    <property type="protein sequence ID" value="CAK0862843.1"/>
    <property type="molecule type" value="Genomic_DNA"/>
</dbReference>
<protein>
    <submittedName>
        <fullName evidence="2">Uncharacterized protein</fullName>
    </submittedName>
</protein>
<organism evidence="2 3">
    <name type="scientific">Prorocentrum cordatum</name>
    <dbReference type="NCBI Taxonomy" id="2364126"/>
    <lineage>
        <taxon>Eukaryota</taxon>
        <taxon>Sar</taxon>
        <taxon>Alveolata</taxon>
        <taxon>Dinophyceae</taxon>
        <taxon>Prorocentrales</taxon>
        <taxon>Prorocentraceae</taxon>
        <taxon>Prorocentrum</taxon>
    </lineage>
</organism>
<evidence type="ECO:0000256" key="1">
    <source>
        <dbReference type="SAM" id="MobiDB-lite"/>
    </source>
</evidence>
<keyword evidence="3" id="KW-1185">Reference proteome</keyword>
<evidence type="ECO:0000313" key="2">
    <source>
        <dbReference type="EMBL" id="CAK0862843.1"/>
    </source>
</evidence>
<gene>
    <name evidence="2" type="ORF">PCOR1329_LOCUS51161</name>
</gene>
<feature type="non-terminal residue" evidence="2">
    <location>
        <position position="1"/>
    </location>
</feature>
<comment type="caution">
    <text evidence="2">The sequence shown here is derived from an EMBL/GenBank/DDBJ whole genome shotgun (WGS) entry which is preliminary data.</text>
</comment>
<feature type="compositionally biased region" description="Basic and acidic residues" evidence="1">
    <location>
        <begin position="13"/>
        <end position="24"/>
    </location>
</feature>
<feature type="non-terminal residue" evidence="2">
    <location>
        <position position="180"/>
    </location>
</feature>
<evidence type="ECO:0000313" key="3">
    <source>
        <dbReference type="Proteomes" id="UP001189429"/>
    </source>
</evidence>
<feature type="region of interest" description="Disordered" evidence="1">
    <location>
        <begin position="1"/>
        <end position="39"/>
    </location>
</feature>
<proteinExistence type="predicted"/>
<name>A0ABN9US44_9DINO</name>
<reference evidence="2" key="1">
    <citation type="submission" date="2023-10" db="EMBL/GenBank/DDBJ databases">
        <authorList>
            <person name="Chen Y."/>
            <person name="Shah S."/>
            <person name="Dougan E. K."/>
            <person name="Thang M."/>
            <person name="Chan C."/>
        </authorList>
    </citation>
    <scope>NUCLEOTIDE SEQUENCE [LARGE SCALE GENOMIC DNA]</scope>
</reference>